<sequence>MADRFDVSCRIPPSESKLAKEARDKALMEAFMEKRKKSRVVNRQLRTKAKIESLKLQKQYREYVNSIIEARRQAKANGGLYRDAEPKVVFVIRLKGINKLCPKVRKILQLFRLRQINNAVFLPVNKATKEMLKIVDPFVAYGYPSISMIRKLIYKRGYLKLGRPGSFQRIRIQDNSIFQEKLSKKGVFGIEGMVRELFFCGPQFKTVNSLLWPFKLSSPRGGFVRKSTRFTEASGGDCGNREYLINKLIDRMC</sequence>
<comment type="similarity">
    <text evidence="1">Belongs to the universal ribosomal protein uL30 family.</text>
</comment>
<keyword evidence="3" id="KW-0687">Ribonucleoprotein</keyword>
<dbReference type="PANTHER" id="PTHR11524">
    <property type="entry name" value="60S RIBOSOMAL PROTEIN L7"/>
    <property type="match status" value="1"/>
</dbReference>
<evidence type="ECO:0000256" key="1">
    <source>
        <dbReference type="ARBA" id="ARBA00007594"/>
    </source>
</evidence>
<comment type="caution">
    <text evidence="6">The sequence shown here is derived from an EMBL/GenBank/DDBJ whole genome shotgun (WGS) entry which is preliminary data.</text>
</comment>
<dbReference type="OrthoDB" id="28644at2759"/>
<dbReference type="InterPro" id="IPR036919">
    <property type="entry name" value="Ribo_uL30_ferredoxin-like_sf"/>
</dbReference>
<dbReference type="InterPro" id="IPR018038">
    <property type="entry name" value="Ribosomal_uL30_CS"/>
</dbReference>
<dbReference type="Proteomes" id="UP000186804">
    <property type="component" value="Unassembled WGS sequence"/>
</dbReference>
<evidence type="ECO:0000256" key="2">
    <source>
        <dbReference type="ARBA" id="ARBA00022980"/>
    </source>
</evidence>
<dbReference type="Gene3D" id="3.30.1390.20">
    <property type="entry name" value="Ribosomal protein L30, ferredoxin-like fold domain"/>
    <property type="match status" value="1"/>
</dbReference>
<dbReference type="InterPro" id="IPR039699">
    <property type="entry name" value="Ribosomal_uL30"/>
</dbReference>
<proteinExistence type="inferred from homology"/>
<dbReference type="VEuPathDB" id="CryptoDB:cand_037430"/>
<dbReference type="RefSeq" id="XP_067069781.1">
    <property type="nucleotide sequence ID" value="XM_067213968.1"/>
</dbReference>
<dbReference type="GeneID" id="92367927"/>
<dbReference type="EMBL" id="LRBS01000011">
    <property type="protein sequence ID" value="OII77935.1"/>
    <property type="molecule type" value="Genomic_DNA"/>
</dbReference>
<evidence type="ECO:0000313" key="7">
    <source>
        <dbReference type="Proteomes" id="UP000186804"/>
    </source>
</evidence>
<name>A0A1J4MV43_9CRYT</name>
<keyword evidence="7" id="KW-1185">Reference proteome</keyword>
<dbReference type="FunFam" id="3.30.1390.20:FF:000004">
    <property type="entry name" value="60S ribosomal protein L7"/>
    <property type="match status" value="1"/>
</dbReference>
<dbReference type="PANTHER" id="PTHR11524:SF16">
    <property type="entry name" value="LARGE RIBOSOMAL SUBUNIT PROTEIN UL30"/>
    <property type="match status" value="1"/>
</dbReference>
<evidence type="ECO:0000259" key="5">
    <source>
        <dbReference type="Pfam" id="PF08079"/>
    </source>
</evidence>
<evidence type="ECO:0000256" key="3">
    <source>
        <dbReference type="ARBA" id="ARBA00023274"/>
    </source>
</evidence>
<dbReference type="AlphaFoldDB" id="A0A1J4MV43"/>
<reference evidence="6 7" key="1">
    <citation type="submission" date="2016-10" db="EMBL/GenBank/DDBJ databases">
        <title>Reductive evolution of mitochondrial metabolism and differential evolution of invasion-related proteins in Cryptosporidium.</title>
        <authorList>
            <person name="Liu S."/>
            <person name="Roellig D.M."/>
            <person name="Guo Y."/>
            <person name="Li N."/>
            <person name="Frace M.A."/>
            <person name="Tang K."/>
            <person name="Zhang L."/>
            <person name="Feng Y."/>
            <person name="Xiao L."/>
        </authorList>
    </citation>
    <scope>NUCLEOTIDE SEQUENCE [LARGE SCALE GENOMIC DNA]</scope>
    <source>
        <strain evidence="6">30847</strain>
    </source>
</reference>
<evidence type="ECO:0000259" key="4">
    <source>
        <dbReference type="Pfam" id="PF00327"/>
    </source>
</evidence>
<dbReference type="GO" id="GO:0000463">
    <property type="term" value="P:maturation of LSU-rRNA from tricistronic rRNA transcript (SSU-rRNA, 5.8S rRNA, LSU-rRNA)"/>
    <property type="evidence" value="ECO:0007669"/>
    <property type="project" value="TreeGrafter"/>
</dbReference>
<dbReference type="GO" id="GO:0022625">
    <property type="term" value="C:cytosolic large ribosomal subunit"/>
    <property type="evidence" value="ECO:0007669"/>
    <property type="project" value="TreeGrafter"/>
</dbReference>
<gene>
    <name evidence="6" type="ORF">cand_037430</name>
</gene>
<feature type="domain" description="Large ribosomal subunit protein uL30 N-terminal eukaryotes" evidence="5">
    <location>
        <begin position="14"/>
        <end position="84"/>
    </location>
</feature>
<dbReference type="GO" id="GO:0003735">
    <property type="term" value="F:structural constituent of ribosome"/>
    <property type="evidence" value="ECO:0007669"/>
    <property type="project" value="TreeGrafter"/>
</dbReference>
<dbReference type="InterPro" id="IPR012988">
    <property type="entry name" value="Ribosomal_uL30_N_euk"/>
</dbReference>
<keyword evidence="2 6" id="KW-0689">Ribosomal protein</keyword>
<protein>
    <submittedName>
        <fullName evidence="6">60s ribosomal protein L7</fullName>
    </submittedName>
</protein>
<accession>A0A1J4MV43</accession>
<feature type="domain" description="Large ribosomal subunit protein uL30-like ferredoxin-like fold" evidence="4">
    <location>
        <begin position="89"/>
        <end position="139"/>
    </location>
</feature>
<dbReference type="InterPro" id="IPR016082">
    <property type="entry name" value="Ribosomal_uL30_ferredoxin-like"/>
</dbReference>
<dbReference type="SUPFAM" id="SSF55129">
    <property type="entry name" value="Ribosomal protein L30p/L7e"/>
    <property type="match status" value="1"/>
</dbReference>
<dbReference type="GO" id="GO:0003723">
    <property type="term" value="F:RNA binding"/>
    <property type="evidence" value="ECO:0007669"/>
    <property type="project" value="TreeGrafter"/>
</dbReference>
<dbReference type="CDD" id="cd01657">
    <property type="entry name" value="Ribosomal_L7_archeal_euk"/>
    <property type="match status" value="1"/>
</dbReference>
<dbReference type="Pfam" id="PF08079">
    <property type="entry name" value="Ribosomal_L30_N"/>
    <property type="match status" value="1"/>
</dbReference>
<evidence type="ECO:0000313" key="6">
    <source>
        <dbReference type="EMBL" id="OII77935.1"/>
    </source>
</evidence>
<organism evidence="6 7">
    <name type="scientific">Cryptosporidium andersoni</name>
    <dbReference type="NCBI Taxonomy" id="117008"/>
    <lineage>
        <taxon>Eukaryota</taxon>
        <taxon>Sar</taxon>
        <taxon>Alveolata</taxon>
        <taxon>Apicomplexa</taxon>
        <taxon>Conoidasida</taxon>
        <taxon>Coccidia</taxon>
        <taxon>Eucoccidiorida</taxon>
        <taxon>Eimeriorina</taxon>
        <taxon>Cryptosporidiidae</taxon>
        <taxon>Cryptosporidium</taxon>
    </lineage>
</organism>
<dbReference type="PROSITE" id="PS00634">
    <property type="entry name" value="RIBOSOMAL_L30"/>
    <property type="match status" value="1"/>
</dbReference>
<dbReference type="InterPro" id="IPR035808">
    <property type="entry name" value="Ribosomal_uL30_euk_arc"/>
</dbReference>
<dbReference type="Pfam" id="PF00327">
    <property type="entry name" value="Ribosomal_L30"/>
    <property type="match status" value="1"/>
</dbReference>